<name>A0ABP0ZMM8_9ASCO</name>
<protein>
    <recommendedName>
        <fullName evidence="3">Arrestin C-terminal-like domain-containing protein</fullName>
    </recommendedName>
</protein>
<evidence type="ECO:0008006" key="3">
    <source>
        <dbReference type="Google" id="ProtNLM"/>
    </source>
</evidence>
<accession>A0ABP0ZMM8</accession>
<reference evidence="1 2" key="1">
    <citation type="submission" date="2024-03" db="EMBL/GenBank/DDBJ databases">
        <authorList>
            <person name="Brejova B."/>
        </authorList>
    </citation>
    <scope>NUCLEOTIDE SEQUENCE [LARGE SCALE GENOMIC DNA]</scope>
    <source>
        <strain evidence="1 2">CBS 14171</strain>
    </source>
</reference>
<dbReference type="Proteomes" id="UP001497383">
    <property type="component" value="Chromosome 4"/>
</dbReference>
<dbReference type="PANTHER" id="PTHR36419:SF1">
    <property type="entry name" value="RHO1 GEF LOCALIZING PROTEIN 1"/>
    <property type="match status" value="1"/>
</dbReference>
<dbReference type="GeneID" id="92208835"/>
<dbReference type="EMBL" id="OZ022408">
    <property type="protein sequence ID" value="CAK9439539.1"/>
    <property type="molecule type" value="Genomic_DNA"/>
</dbReference>
<organism evidence="1 2">
    <name type="scientific">Lodderomyces beijingensis</name>
    <dbReference type="NCBI Taxonomy" id="1775926"/>
    <lineage>
        <taxon>Eukaryota</taxon>
        <taxon>Fungi</taxon>
        <taxon>Dikarya</taxon>
        <taxon>Ascomycota</taxon>
        <taxon>Saccharomycotina</taxon>
        <taxon>Pichiomycetes</taxon>
        <taxon>Debaryomycetaceae</taxon>
        <taxon>Candida/Lodderomyces clade</taxon>
        <taxon>Lodderomyces</taxon>
    </lineage>
</organism>
<dbReference type="RefSeq" id="XP_066830577.1">
    <property type="nucleotide sequence ID" value="XM_066973771.1"/>
</dbReference>
<dbReference type="PANTHER" id="PTHR36419">
    <property type="entry name" value="ARRESTIN FAMILY PROTEIN 1"/>
    <property type="match status" value="1"/>
</dbReference>
<gene>
    <name evidence="1" type="ORF">LODBEIA_P36390</name>
</gene>
<sequence>MLLKAYSTISQKTECPITVYLEPSSSSIVQGCPGIPRSIPRIETVAHIRSINGLPFPLRSVSLYLIMRQKVVVPTKFGTNEPFKELKVYEEPLAFKPARDVSQSLLGLTLPILIPIPRDVTPSASSATFGATTVHYLMVKVAIGDSSATVPSSYVESFPVVIKCYDTLPLYRQFNEPVLNSSKSPDNQIIADVMIPTTSIGPGDKLNLNCKLMTNSASNKVKRHITLKQITFQVKEYLECFDGGLPPLRENKLYTTTLTSPYELSTQGMDHKFSLDFPRSNDYLRIYQMDEPTIIEQEVSQDHATSIIESTTISSSKPSDKLGEGLPITHNQSFTLQGHFYSIKFEVILKIRFSKAKDFDIRLPITVCPFDRSSSEYLLKWIMHECEVAKARFGKQFIDEFFAAKKYSDVCLLMNRYRSPPVVYRYCKEDWEKLGYDPASFNDPKSAHISSYID</sequence>
<dbReference type="InterPro" id="IPR053060">
    <property type="entry name" value="Cytokinesis_Signaling_Reg"/>
</dbReference>
<keyword evidence="2" id="KW-1185">Reference proteome</keyword>
<proteinExistence type="predicted"/>
<evidence type="ECO:0000313" key="2">
    <source>
        <dbReference type="Proteomes" id="UP001497383"/>
    </source>
</evidence>
<evidence type="ECO:0000313" key="1">
    <source>
        <dbReference type="EMBL" id="CAK9439539.1"/>
    </source>
</evidence>